<evidence type="ECO:0000313" key="2">
    <source>
        <dbReference type="EMBL" id="MET3863985.1"/>
    </source>
</evidence>
<proteinExistence type="predicted"/>
<organism evidence="2 3">
    <name type="scientific">Methylobacterium radiotolerans</name>
    <dbReference type="NCBI Taxonomy" id="31998"/>
    <lineage>
        <taxon>Bacteria</taxon>
        <taxon>Pseudomonadati</taxon>
        <taxon>Pseudomonadota</taxon>
        <taxon>Alphaproteobacteria</taxon>
        <taxon>Hyphomicrobiales</taxon>
        <taxon>Methylobacteriaceae</taxon>
        <taxon>Methylobacterium</taxon>
    </lineage>
</organism>
<dbReference type="Proteomes" id="UP001549119">
    <property type="component" value="Unassembled WGS sequence"/>
</dbReference>
<feature type="transmembrane region" description="Helical" evidence="1">
    <location>
        <begin position="40"/>
        <end position="63"/>
    </location>
</feature>
<evidence type="ECO:0000313" key="3">
    <source>
        <dbReference type="Proteomes" id="UP001549119"/>
    </source>
</evidence>
<keyword evidence="1" id="KW-1133">Transmembrane helix</keyword>
<dbReference type="EMBL" id="JBEPNW010000002">
    <property type="protein sequence ID" value="MET3863985.1"/>
    <property type="molecule type" value="Genomic_DNA"/>
</dbReference>
<comment type="caution">
    <text evidence="2">The sequence shown here is derived from an EMBL/GenBank/DDBJ whole genome shotgun (WGS) entry which is preliminary data.</text>
</comment>
<keyword evidence="1" id="KW-0812">Transmembrane</keyword>
<keyword evidence="3" id="KW-1185">Reference proteome</keyword>
<reference evidence="2 3" key="1">
    <citation type="submission" date="2024-06" db="EMBL/GenBank/DDBJ databases">
        <title>Genomics of switchgrass bacterial isolates.</title>
        <authorList>
            <person name="Shade A."/>
        </authorList>
    </citation>
    <scope>NUCLEOTIDE SEQUENCE [LARGE SCALE GENOMIC DNA]</scope>
    <source>
        <strain evidence="2 3">PvP084</strain>
    </source>
</reference>
<gene>
    <name evidence="2" type="ORF">ABIC20_001294</name>
</gene>
<sequence length="98" mass="10843">MDPIAADWDARVERLAGRLPARLRDAVTWLRKPSRRPVRLAAALALIGGGLLSFLPILGLWMLPLGLALLSEDVPSLKPRLETLARAVERAVSRFRKP</sequence>
<evidence type="ECO:0000256" key="1">
    <source>
        <dbReference type="SAM" id="Phobius"/>
    </source>
</evidence>
<accession>A0ABV2NBZ8</accession>
<name>A0ABV2NBZ8_9HYPH</name>
<keyword evidence="1" id="KW-0472">Membrane</keyword>
<protein>
    <submittedName>
        <fullName evidence="2">Uncharacterized protein</fullName>
    </submittedName>
</protein>
<dbReference type="RefSeq" id="WP_070998475.1">
    <property type="nucleotide sequence ID" value="NZ_JBEPNV010000001.1"/>
</dbReference>